<keyword evidence="7" id="KW-1185">Reference proteome</keyword>
<dbReference type="OrthoDB" id="9803842at2"/>
<proteinExistence type="inferred from homology"/>
<name>A0A1T4JXH5_9ACTN</name>
<dbReference type="InterPro" id="IPR011793">
    <property type="entry name" value="YbdK"/>
</dbReference>
<dbReference type="GO" id="GO:0005524">
    <property type="term" value="F:ATP binding"/>
    <property type="evidence" value="ECO:0007669"/>
    <property type="project" value="UniProtKB-KW"/>
</dbReference>
<dbReference type="HAMAP" id="MF_01609">
    <property type="entry name" value="Glu_cys_ligase_2"/>
    <property type="match status" value="1"/>
</dbReference>
<dbReference type="NCBIfam" id="TIGR02050">
    <property type="entry name" value="gshA_cyan_rel"/>
    <property type="match status" value="1"/>
</dbReference>
<dbReference type="STRING" id="1122192.SAMN02745673_00041"/>
<dbReference type="NCBIfam" id="NF010041">
    <property type="entry name" value="PRK13517.1-1"/>
    <property type="match status" value="1"/>
</dbReference>
<sequence>MIDKMTVGVEEEFHIVDLSSRRLTPRAGEVLALLPGEGYSPELQKSAVESKTRPSRELADLREDISGLRRTLITAARKLDLGVAAAGTVPLVDFHGAQDGTDPRYGFLYDQFQFLAREQLLCSTQVHVNVEDRDLAVILAHRVERWMPILLAISVSSPYWMGQDRGYASGRAMSWARWPTSGPIGRLSGAAEYDRVVADLRASGVVKDAGMIYFNVRPSSHVPTLELRVCDSCPDVRDILLIAGLFRALVVHEWEAELAGRAAPEIDPVRARGALWRAARFGVEGDLVTAVTPTPAPGRELVARLVDELGPVLDRLGDRSLVEEAARDFLRRGSSAARQRRAFARRGDFADVVDLLVAETADSADRH</sequence>
<dbReference type="Proteomes" id="UP000190637">
    <property type="component" value="Unassembled WGS sequence"/>
</dbReference>
<dbReference type="AlphaFoldDB" id="A0A1T4JXH5"/>
<gene>
    <name evidence="6" type="ORF">SAMN02745673_00041</name>
</gene>
<reference evidence="6 7" key="1">
    <citation type="submission" date="2017-02" db="EMBL/GenBank/DDBJ databases">
        <authorList>
            <person name="Peterson S.W."/>
        </authorList>
    </citation>
    <scope>NUCLEOTIDE SEQUENCE [LARGE SCALE GENOMIC DNA]</scope>
    <source>
        <strain evidence="6 7">DSM 45154</strain>
    </source>
</reference>
<comment type="similarity">
    <text evidence="5">Belongs to the glutamate--cysteine ligase type 2 family. YbdK subfamily.</text>
</comment>
<dbReference type="InterPro" id="IPR050141">
    <property type="entry name" value="GCL_type2/YbdK_subfam"/>
</dbReference>
<dbReference type="InterPro" id="IPR006336">
    <property type="entry name" value="GCS2"/>
</dbReference>
<comment type="catalytic activity">
    <reaction evidence="4 5">
        <text>L-cysteine + L-glutamate + ATP = gamma-L-glutamyl-L-cysteine + ADP + phosphate + H(+)</text>
        <dbReference type="Rhea" id="RHEA:13285"/>
        <dbReference type="ChEBI" id="CHEBI:15378"/>
        <dbReference type="ChEBI" id="CHEBI:29985"/>
        <dbReference type="ChEBI" id="CHEBI:30616"/>
        <dbReference type="ChEBI" id="CHEBI:35235"/>
        <dbReference type="ChEBI" id="CHEBI:43474"/>
        <dbReference type="ChEBI" id="CHEBI:58173"/>
        <dbReference type="ChEBI" id="CHEBI:456216"/>
        <dbReference type="EC" id="6.3.2.2"/>
    </reaction>
</comment>
<evidence type="ECO:0000256" key="4">
    <source>
        <dbReference type="ARBA" id="ARBA00048819"/>
    </source>
</evidence>
<dbReference type="InterPro" id="IPR014746">
    <property type="entry name" value="Gln_synth/guanido_kin_cat_dom"/>
</dbReference>
<dbReference type="Pfam" id="PF04107">
    <property type="entry name" value="GCS2"/>
    <property type="match status" value="1"/>
</dbReference>
<evidence type="ECO:0000256" key="5">
    <source>
        <dbReference type="HAMAP-Rule" id="MF_01609"/>
    </source>
</evidence>
<evidence type="ECO:0000313" key="6">
    <source>
        <dbReference type="EMBL" id="SJZ34828.1"/>
    </source>
</evidence>
<keyword evidence="2 5" id="KW-0547">Nucleotide-binding</keyword>
<comment type="function">
    <text evidence="5">ATP-dependent carboxylate-amine ligase which exhibits weak glutamate--cysteine ligase activity.</text>
</comment>
<dbReference type="PANTHER" id="PTHR36510:SF1">
    <property type="entry name" value="GLUTAMATE--CYSTEINE LIGASE 2-RELATED"/>
    <property type="match status" value="1"/>
</dbReference>
<keyword evidence="3 5" id="KW-0067">ATP-binding</keyword>
<organism evidence="6 7">
    <name type="scientific">Marinactinospora thermotolerans DSM 45154</name>
    <dbReference type="NCBI Taxonomy" id="1122192"/>
    <lineage>
        <taxon>Bacteria</taxon>
        <taxon>Bacillati</taxon>
        <taxon>Actinomycetota</taxon>
        <taxon>Actinomycetes</taxon>
        <taxon>Streptosporangiales</taxon>
        <taxon>Nocardiopsidaceae</taxon>
        <taxon>Marinactinospora</taxon>
    </lineage>
</organism>
<dbReference type="SUPFAM" id="SSF55931">
    <property type="entry name" value="Glutamine synthetase/guanido kinase"/>
    <property type="match status" value="1"/>
</dbReference>
<evidence type="ECO:0000313" key="7">
    <source>
        <dbReference type="Proteomes" id="UP000190637"/>
    </source>
</evidence>
<dbReference type="GO" id="GO:0042398">
    <property type="term" value="P:modified amino acid biosynthetic process"/>
    <property type="evidence" value="ECO:0007669"/>
    <property type="project" value="InterPro"/>
</dbReference>
<dbReference type="Gene3D" id="3.30.590.20">
    <property type="match status" value="1"/>
</dbReference>
<dbReference type="GO" id="GO:0004357">
    <property type="term" value="F:glutamate-cysteine ligase activity"/>
    <property type="evidence" value="ECO:0007669"/>
    <property type="project" value="UniProtKB-EC"/>
</dbReference>
<dbReference type="PANTHER" id="PTHR36510">
    <property type="entry name" value="GLUTAMATE--CYSTEINE LIGASE 2-RELATED"/>
    <property type="match status" value="1"/>
</dbReference>
<evidence type="ECO:0000256" key="3">
    <source>
        <dbReference type="ARBA" id="ARBA00022840"/>
    </source>
</evidence>
<protein>
    <recommendedName>
        <fullName evidence="5">Putative glutamate--cysteine ligase 2</fullName>
        <ecNumber evidence="5">6.3.2.2</ecNumber>
    </recommendedName>
    <alternativeName>
        <fullName evidence="5">Gamma-glutamylcysteine synthetase 2</fullName>
        <shortName evidence="5">GCS 2</shortName>
        <shortName evidence="5">Gamma-GCS 2</shortName>
    </alternativeName>
</protein>
<evidence type="ECO:0000256" key="1">
    <source>
        <dbReference type="ARBA" id="ARBA00022598"/>
    </source>
</evidence>
<dbReference type="EC" id="6.3.2.2" evidence="5"/>
<dbReference type="RefSeq" id="WP_078759499.1">
    <property type="nucleotide sequence ID" value="NZ_FUWS01000001.1"/>
</dbReference>
<dbReference type="EMBL" id="FUWS01000001">
    <property type="protein sequence ID" value="SJZ34828.1"/>
    <property type="molecule type" value="Genomic_DNA"/>
</dbReference>
<evidence type="ECO:0000256" key="2">
    <source>
        <dbReference type="ARBA" id="ARBA00022741"/>
    </source>
</evidence>
<keyword evidence="1 5" id="KW-0436">Ligase</keyword>
<accession>A0A1T4JXH5</accession>